<organism evidence="1 2">
    <name type="scientific">Hebeloma cylindrosporum</name>
    <dbReference type="NCBI Taxonomy" id="76867"/>
    <lineage>
        <taxon>Eukaryota</taxon>
        <taxon>Fungi</taxon>
        <taxon>Dikarya</taxon>
        <taxon>Basidiomycota</taxon>
        <taxon>Agaricomycotina</taxon>
        <taxon>Agaricomycetes</taxon>
        <taxon>Agaricomycetidae</taxon>
        <taxon>Agaricales</taxon>
        <taxon>Agaricineae</taxon>
        <taxon>Hymenogastraceae</taxon>
        <taxon>Hebeloma</taxon>
    </lineage>
</organism>
<gene>
    <name evidence="1" type="ORF">M413DRAFT_159095</name>
</gene>
<sequence length="277" mass="32334">MANNLNKRYMRKPQSETMALKPSLPVEMLDQIFYFLRDDIPALRASADVDQRFAHIVEKHLYHHITLGVSDMTALQLSELLVVSPRIIPYIKSLRIDLSLERFFSWFFNHSYREEEQLAPIFPQLLHLTILSFHAAIESRFIWTNLHVNFRSSFLGCIRSPTLVDLSITWLESFPLSLLEESPQLQRLSLAGPFSTDRVSSMQGVVTTYPHLQDLKIEYSPELFEWLERTEITQLRSFTIWLTRYSTTDRIPEILSKSSNSLTHLQLHSPYRGPSMH</sequence>
<proteinExistence type="predicted"/>
<accession>A0A0C3CBX1</accession>
<dbReference type="AlphaFoldDB" id="A0A0C3CBX1"/>
<name>A0A0C3CBX1_HEBCY</name>
<dbReference type="Proteomes" id="UP000053424">
    <property type="component" value="Unassembled WGS sequence"/>
</dbReference>
<evidence type="ECO:0000313" key="1">
    <source>
        <dbReference type="EMBL" id="KIM41086.1"/>
    </source>
</evidence>
<dbReference type="HOGENOM" id="CLU_1004941_0_0_1"/>
<dbReference type="Gene3D" id="3.80.10.10">
    <property type="entry name" value="Ribonuclease Inhibitor"/>
    <property type="match status" value="1"/>
</dbReference>
<evidence type="ECO:0000313" key="2">
    <source>
        <dbReference type="Proteomes" id="UP000053424"/>
    </source>
</evidence>
<dbReference type="OrthoDB" id="2788229at2759"/>
<dbReference type="InterPro" id="IPR032675">
    <property type="entry name" value="LRR_dom_sf"/>
</dbReference>
<dbReference type="EMBL" id="KN831781">
    <property type="protein sequence ID" value="KIM41086.1"/>
    <property type="molecule type" value="Genomic_DNA"/>
</dbReference>
<keyword evidence="2" id="KW-1185">Reference proteome</keyword>
<dbReference type="SUPFAM" id="SSF52047">
    <property type="entry name" value="RNI-like"/>
    <property type="match status" value="1"/>
</dbReference>
<evidence type="ECO:0008006" key="3">
    <source>
        <dbReference type="Google" id="ProtNLM"/>
    </source>
</evidence>
<reference evidence="2" key="2">
    <citation type="submission" date="2015-01" db="EMBL/GenBank/DDBJ databases">
        <title>Evolutionary Origins and Diversification of the Mycorrhizal Mutualists.</title>
        <authorList>
            <consortium name="DOE Joint Genome Institute"/>
            <consortium name="Mycorrhizal Genomics Consortium"/>
            <person name="Kohler A."/>
            <person name="Kuo A."/>
            <person name="Nagy L.G."/>
            <person name="Floudas D."/>
            <person name="Copeland A."/>
            <person name="Barry K.W."/>
            <person name="Cichocki N."/>
            <person name="Veneault-Fourrey C."/>
            <person name="LaButti K."/>
            <person name="Lindquist E.A."/>
            <person name="Lipzen A."/>
            <person name="Lundell T."/>
            <person name="Morin E."/>
            <person name="Murat C."/>
            <person name="Riley R."/>
            <person name="Ohm R."/>
            <person name="Sun H."/>
            <person name="Tunlid A."/>
            <person name="Henrissat B."/>
            <person name="Grigoriev I.V."/>
            <person name="Hibbett D.S."/>
            <person name="Martin F."/>
        </authorList>
    </citation>
    <scope>NUCLEOTIDE SEQUENCE [LARGE SCALE GENOMIC DNA]</scope>
    <source>
        <strain evidence="2">h7</strain>
    </source>
</reference>
<reference evidence="1 2" key="1">
    <citation type="submission" date="2014-04" db="EMBL/GenBank/DDBJ databases">
        <authorList>
            <consortium name="DOE Joint Genome Institute"/>
            <person name="Kuo A."/>
            <person name="Gay G."/>
            <person name="Dore J."/>
            <person name="Kohler A."/>
            <person name="Nagy L.G."/>
            <person name="Floudas D."/>
            <person name="Copeland A."/>
            <person name="Barry K.W."/>
            <person name="Cichocki N."/>
            <person name="Veneault-Fourrey C."/>
            <person name="LaButti K."/>
            <person name="Lindquist E.A."/>
            <person name="Lipzen A."/>
            <person name="Lundell T."/>
            <person name="Morin E."/>
            <person name="Murat C."/>
            <person name="Sun H."/>
            <person name="Tunlid A."/>
            <person name="Henrissat B."/>
            <person name="Grigoriev I.V."/>
            <person name="Hibbett D.S."/>
            <person name="Martin F."/>
            <person name="Nordberg H.P."/>
            <person name="Cantor M.N."/>
            <person name="Hua S.X."/>
        </authorList>
    </citation>
    <scope>NUCLEOTIDE SEQUENCE [LARGE SCALE GENOMIC DNA]</scope>
    <source>
        <strain evidence="2">h7</strain>
    </source>
</reference>
<protein>
    <recommendedName>
        <fullName evidence="3">F-box domain-containing protein</fullName>
    </recommendedName>
</protein>